<keyword evidence="2" id="KW-1185">Reference proteome</keyword>
<evidence type="ECO:0000313" key="2">
    <source>
        <dbReference type="Proteomes" id="UP000595437"/>
    </source>
</evidence>
<protein>
    <submittedName>
        <fullName evidence="1">Uncharacterized protein</fullName>
    </submittedName>
</protein>
<feature type="non-terminal residue" evidence="1">
    <location>
        <position position="1"/>
    </location>
</feature>
<evidence type="ECO:0000313" key="1">
    <source>
        <dbReference type="EMBL" id="QQP50209.1"/>
    </source>
</evidence>
<sequence length="112" mass="13020">NIYKNQRSWNGKWSKKYYSSHSSVWFGGQEKQSSLESKAIEFAILNSKALIAKRLSTYTELKPNEIRAIILAAAARYTAFKLKIPQEDNTNWTLAINQIKYIQQQRCNIKSF</sequence>
<accession>A0A7T8HHL1</accession>
<organism evidence="1 2">
    <name type="scientific">Caligus rogercresseyi</name>
    <name type="common">Sea louse</name>
    <dbReference type="NCBI Taxonomy" id="217165"/>
    <lineage>
        <taxon>Eukaryota</taxon>
        <taxon>Metazoa</taxon>
        <taxon>Ecdysozoa</taxon>
        <taxon>Arthropoda</taxon>
        <taxon>Crustacea</taxon>
        <taxon>Multicrustacea</taxon>
        <taxon>Hexanauplia</taxon>
        <taxon>Copepoda</taxon>
        <taxon>Siphonostomatoida</taxon>
        <taxon>Caligidae</taxon>
        <taxon>Caligus</taxon>
    </lineage>
</organism>
<reference evidence="2" key="1">
    <citation type="submission" date="2021-01" db="EMBL/GenBank/DDBJ databases">
        <title>Caligus Genome Assembly.</title>
        <authorList>
            <person name="Gallardo-Escarate C."/>
        </authorList>
    </citation>
    <scope>NUCLEOTIDE SEQUENCE [LARGE SCALE GENOMIC DNA]</scope>
</reference>
<dbReference type="EMBL" id="CP045896">
    <property type="protein sequence ID" value="QQP50209.1"/>
    <property type="molecule type" value="Genomic_DNA"/>
</dbReference>
<proteinExistence type="predicted"/>
<dbReference type="AlphaFoldDB" id="A0A7T8HHL1"/>
<gene>
    <name evidence="1" type="ORF">FKW44_011136</name>
</gene>
<dbReference type="Proteomes" id="UP000595437">
    <property type="component" value="Chromosome 7"/>
</dbReference>
<name>A0A7T8HHL1_CALRO</name>